<dbReference type="InterPro" id="IPR036986">
    <property type="entry name" value="S4_RNA-bd_sf"/>
</dbReference>
<feature type="active site" evidence="6">
    <location>
        <position position="138"/>
    </location>
</feature>
<evidence type="ECO:0000256" key="2">
    <source>
        <dbReference type="ARBA" id="ARBA00022884"/>
    </source>
</evidence>
<dbReference type="Proteomes" id="UP000182769">
    <property type="component" value="Unassembled WGS sequence"/>
</dbReference>
<evidence type="ECO:0000256" key="5">
    <source>
        <dbReference type="ARBA" id="ARBA00056072"/>
    </source>
</evidence>
<comment type="similarity">
    <text evidence="1 8">Belongs to the pseudouridine synthase RluA family.</text>
</comment>
<dbReference type="CDD" id="cd00165">
    <property type="entry name" value="S4"/>
    <property type="match status" value="1"/>
</dbReference>
<dbReference type="SUPFAM" id="SSF55120">
    <property type="entry name" value="Pseudouridine synthase"/>
    <property type="match status" value="1"/>
</dbReference>
<dbReference type="NCBIfam" id="TIGR00005">
    <property type="entry name" value="rluA_subfam"/>
    <property type="match status" value="1"/>
</dbReference>
<dbReference type="STRING" id="1137284.GCA_001418205_00924"/>
<comment type="function">
    <text evidence="5">Responsible for synthesis of pseudouridine from uracil at positions 1911, 1915 and 1917 in 23S ribosomal RNA.</text>
</comment>
<dbReference type="PROSITE" id="PS50889">
    <property type="entry name" value="S4"/>
    <property type="match status" value="1"/>
</dbReference>
<comment type="catalytic activity">
    <reaction evidence="8">
        <text>a uridine in RNA = a pseudouridine in RNA</text>
        <dbReference type="Rhea" id="RHEA:48348"/>
        <dbReference type="Rhea" id="RHEA-COMP:12068"/>
        <dbReference type="Rhea" id="RHEA-COMP:12069"/>
        <dbReference type="ChEBI" id="CHEBI:65314"/>
        <dbReference type="ChEBI" id="CHEBI:65315"/>
    </reaction>
</comment>
<dbReference type="InterPro" id="IPR006224">
    <property type="entry name" value="PsdUridine_synth_RluA-like_CS"/>
</dbReference>
<dbReference type="NCBIfam" id="NF008385">
    <property type="entry name" value="PRK11180.1"/>
    <property type="match status" value="1"/>
</dbReference>
<dbReference type="FunFam" id="3.30.2350.10:FF:000006">
    <property type="entry name" value="Pseudouridine synthase"/>
    <property type="match status" value="1"/>
</dbReference>
<evidence type="ECO:0000256" key="4">
    <source>
        <dbReference type="ARBA" id="ARBA00036882"/>
    </source>
</evidence>
<dbReference type="GO" id="GO:0003723">
    <property type="term" value="F:RNA binding"/>
    <property type="evidence" value="ECO:0007669"/>
    <property type="project" value="UniProtKB-KW"/>
</dbReference>
<evidence type="ECO:0000313" key="11">
    <source>
        <dbReference type="Proteomes" id="UP000182769"/>
    </source>
</evidence>
<evidence type="ECO:0000256" key="8">
    <source>
        <dbReference type="RuleBase" id="RU362028"/>
    </source>
</evidence>
<dbReference type="GO" id="GO:0160140">
    <property type="term" value="F:23S rRNA pseudouridine(1911/1915/1917) synthase activity"/>
    <property type="evidence" value="ECO:0007669"/>
    <property type="project" value="UniProtKB-EC"/>
</dbReference>
<dbReference type="InterPro" id="IPR006145">
    <property type="entry name" value="PsdUridine_synth_RsuA/RluA"/>
</dbReference>
<proteinExistence type="inferred from homology"/>
<comment type="catalytic activity">
    <reaction evidence="4">
        <text>uridine(1911/1915/1917) in 23S rRNA = pseudouridine(1911/1915/1917) in 23S rRNA</text>
        <dbReference type="Rhea" id="RHEA:42524"/>
        <dbReference type="Rhea" id="RHEA-COMP:10097"/>
        <dbReference type="Rhea" id="RHEA-COMP:10098"/>
        <dbReference type="ChEBI" id="CHEBI:65314"/>
        <dbReference type="ChEBI" id="CHEBI:65315"/>
        <dbReference type="EC" id="5.4.99.23"/>
    </reaction>
</comment>
<sequence>MAERIVKEAQVSLDFSGQRFDQIATELFSDYSRSRIQSWIKEGVLLVDGKQTKPKEKLFGGEKITLDVELEEQAVHDAQEIPLNIVYEDDDILVINKPAGLVVHPAAGHSDGTLLNAILHHAPETGTVPRAGIVHRLDKETTGLMVVAKTLQAQTDLVAQLQERSMGREYEAIAIGAMTGGGVVDEPIGRHPHNRQKMAVEPIHGKEAITHYRLIKRYNNHTHIRLKLETGRTHQIRVHMAHIQYPLVGDPQYAGRLKMPKGCSPELQDALRGFRRQALHAKKLELSHPATGEWMEWEVELPQDMLELIEVLEADLKNGGQNQYM</sequence>
<evidence type="ECO:0000256" key="3">
    <source>
        <dbReference type="ARBA" id="ARBA00023235"/>
    </source>
</evidence>
<accession>A0A0K6IJ10</accession>
<gene>
    <name evidence="10" type="ORF">Ga0061065_102420</name>
</gene>
<name>A0A0K6IJ10_9GAMM</name>
<dbReference type="Gene3D" id="3.30.2350.10">
    <property type="entry name" value="Pseudouridine synthase"/>
    <property type="match status" value="1"/>
</dbReference>
<protein>
    <recommendedName>
        <fullName evidence="8">Pseudouridine synthase</fullName>
        <ecNumber evidence="8">5.4.99.-</ecNumber>
    </recommendedName>
</protein>
<evidence type="ECO:0000256" key="1">
    <source>
        <dbReference type="ARBA" id="ARBA00010876"/>
    </source>
</evidence>
<keyword evidence="11" id="KW-1185">Reference proteome</keyword>
<dbReference type="AlphaFoldDB" id="A0A0K6IJ10"/>
<dbReference type="SUPFAM" id="SSF55174">
    <property type="entry name" value="Alpha-L RNA-binding motif"/>
    <property type="match status" value="1"/>
</dbReference>
<dbReference type="InterPro" id="IPR006225">
    <property type="entry name" value="PsdUridine_synth_RluC/D"/>
</dbReference>
<keyword evidence="3 8" id="KW-0413">Isomerase</keyword>
<dbReference type="EMBL" id="CYHG01000002">
    <property type="protein sequence ID" value="CUB03080.1"/>
    <property type="molecule type" value="Genomic_DNA"/>
</dbReference>
<organism evidence="10 11">
    <name type="scientific">Marinomonas fungiae</name>
    <dbReference type="NCBI Taxonomy" id="1137284"/>
    <lineage>
        <taxon>Bacteria</taxon>
        <taxon>Pseudomonadati</taxon>
        <taxon>Pseudomonadota</taxon>
        <taxon>Gammaproteobacteria</taxon>
        <taxon>Oceanospirillales</taxon>
        <taxon>Oceanospirillaceae</taxon>
        <taxon>Marinomonas</taxon>
    </lineage>
</organism>
<evidence type="ECO:0000313" key="10">
    <source>
        <dbReference type="EMBL" id="CUB03080.1"/>
    </source>
</evidence>
<dbReference type="InterPro" id="IPR020103">
    <property type="entry name" value="PsdUridine_synth_cat_dom_sf"/>
</dbReference>
<dbReference type="Gene3D" id="3.10.290.10">
    <property type="entry name" value="RNA-binding S4 domain"/>
    <property type="match status" value="1"/>
</dbReference>
<keyword evidence="2 7" id="KW-0694">RNA-binding</keyword>
<dbReference type="RefSeq" id="WP_055462039.1">
    <property type="nucleotide sequence ID" value="NZ_CYHG01000002.1"/>
</dbReference>
<dbReference type="PROSITE" id="PS01129">
    <property type="entry name" value="PSI_RLU"/>
    <property type="match status" value="1"/>
</dbReference>
<dbReference type="CDD" id="cd02869">
    <property type="entry name" value="PseudoU_synth_RluA_like"/>
    <property type="match status" value="1"/>
</dbReference>
<evidence type="ECO:0000259" key="9">
    <source>
        <dbReference type="Pfam" id="PF00849"/>
    </source>
</evidence>
<evidence type="ECO:0000256" key="7">
    <source>
        <dbReference type="PROSITE-ProRule" id="PRU00182"/>
    </source>
</evidence>
<dbReference type="Pfam" id="PF00849">
    <property type="entry name" value="PseudoU_synth_2"/>
    <property type="match status" value="1"/>
</dbReference>
<dbReference type="PANTHER" id="PTHR21600:SF44">
    <property type="entry name" value="RIBOSOMAL LARGE SUBUNIT PSEUDOURIDINE SYNTHASE D"/>
    <property type="match status" value="1"/>
</dbReference>
<dbReference type="InterPro" id="IPR050188">
    <property type="entry name" value="RluA_PseudoU_synthase"/>
</dbReference>
<dbReference type="GO" id="GO:0000455">
    <property type="term" value="P:enzyme-directed rRNA pseudouridine synthesis"/>
    <property type="evidence" value="ECO:0007669"/>
    <property type="project" value="TreeGrafter"/>
</dbReference>
<dbReference type="OrthoDB" id="9807829at2"/>
<dbReference type="EC" id="5.4.99.-" evidence="8"/>
<reference evidence="11" key="1">
    <citation type="submission" date="2015-08" db="EMBL/GenBank/DDBJ databases">
        <authorList>
            <person name="Varghese N."/>
        </authorList>
    </citation>
    <scope>NUCLEOTIDE SEQUENCE [LARGE SCALE GENOMIC DNA]</scope>
    <source>
        <strain evidence="11">JCM 18476</strain>
    </source>
</reference>
<evidence type="ECO:0000256" key="6">
    <source>
        <dbReference type="PIRSR" id="PIRSR606225-1"/>
    </source>
</evidence>
<feature type="domain" description="Pseudouridine synthase RsuA/RluA-like" evidence="9">
    <location>
        <begin position="91"/>
        <end position="242"/>
    </location>
</feature>
<dbReference type="PANTHER" id="PTHR21600">
    <property type="entry name" value="MITOCHONDRIAL RNA PSEUDOURIDINE SYNTHASE"/>
    <property type="match status" value="1"/>
</dbReference>